<evidence type="ECO:0000313" key="11">
    <source>
        <dbReference type="EMBL" id="CAH3140808.1"/>
    </source>
</evidence>
<dbReference type="PANTHER" id="PTHR48277:SF1">
    <property type="entry name" value="MITOCHONDRIAL RIBOSOMAL PROTEIN S5"/>
    <property type="match status" value="1"/>
</dbReference>
<dbReference type="FunFam" id="3.30.160.20:FF:000022">
    <property type="entry name" value="28S ribosomal protein S5, mitochondrial"/>
    <property type="match status" value="1"/>
</dbReference>
<dbReference type="InterPro" id="IPR005324">
    <property type="entry name" value="Ribosomal_uS5_C"/>
</dbReference>
<dbReference type="Proteomes" id="UP001159428">
    <property type="component" value="Unassembled WGS sequence"/>
</dbReference>
<dbReference type="GO" id="GO:0006412">
    <property type="term" value="P:translation"/>
    <property type="evidence" value="ECO:0007669"/>
    <property type="project" value="InterPro"/>
</dbReference>
<dbReference type="Gene3D" id="3.30.160.20">
    <property type="match status" value="1"/>
</dbReference>
<keyword evidence="3 8" id="KW-0689">Ribosomal protein</keyword>
<comment type="caution">
    <text evidence="11">The sequence shown here is derived from an EMBL/GenBank/DDBJ whole genome shotgun (WGS) entry which is preliminary data.</text>
</comment>
<dbReference type="Gene3D" id="3.30.230.10">
    <property type="match status" value="1"/>
</dbReference>
<dbReference type="SUPFAM" id="SSF54768">
    <property type="entry name" value="dsRNA-binding domain-like"/>
    <property type="match status" value="1"/>
</dbReference>
<accession>A0AAU9X8N6</accession>
<keyword evidence="12" id="KW-1185">Reference proteome</keyword>
<dbReference type="AlphaFoldDB" id="A0AAU9X8N6"/>
<dbReference type="Pfam" id="PF00333">
    <property type="entry name" value="Ribosomal_S5"/>
    <property type="match status" value="1"/>
</dbReference>
<evidence type="ECO:0000313" key="12">
    <source>
        <dbReference type="Proteomes" id="UP001159428"/>
    </source>
</evidence>
<dbReference type="GO" id="GO:0003723">
    <property type="term" value="F:RNA binding"/>
    <property type="evidence" value="ECO:0007669"/>
    <property type="project" value="InterPro"/>
</dbReference>
<evidence type="ECO:0000256" key="9">
    <source>
        <dbReference type="RuleBase" id="RU003823"/>
    </source>
</evidence>
<dbReference type="EMBL" id="CALNXJ010000034">
    <property type="protein sequence ID" value="CAH3140808.1"/>
    <property type="molecule type" value="Genomic_DNA"/>
</dbReference>
<protein>
    <recommendedName>
        <fullName evidence="6">Small ribosomal subunit protein uS5m</fullName>
    </recommendedName>
    <alternativeName>
        <fullName evidence="7">28S ribosomal protein S5, mitochondrial</fullName>
    </alternativeName>
</protein>
<keyword evidence="5 8" id="KW-0687">Ribonucleoprotein</keyword>
<name>A0AAU9X8N6_9CNID</name>
<dbReference type="SUPFAM" id="SSF54211">
    <property type="entry name" value="Ribosomal protein S5 domain 2-like"/>
    <property type="match status" value="1"/>
</dbReference>
<dbReference type="InterPro" id="IPR000851">
    <property type="entry name" value="Ribosomal_uS5"/>
</dbReference>
<keyword evidence="4" id="KW-0496">Mitochondrion</keyword>
<comment type="subcellular location">
    <subcellularLocation>
        <location evidence="1">Mitochondrion</location>
    </subcellularLocation>
</comment>
<dbReference type="InterPro" id="IPR013810">
    <property type="entry name" value="Ribosomal_uS5_N"/>
</dbReference>
<feature type="domain" description="S5 DRBM" evidence="10">
    <location>
        <begin position="157"/>
        <end position="220"/>
    </location>
</feature>
<dbReference type="InterPro" id="IPR020568">
    <property type="entry name" value="Ribosomal_Su5_D2-typ_SF"/>
</dbReference>
<evidence type="ECO:0000256" key="7">
    <source>
        <dbReference type="ARBA" id="ARBA00041606"/>
    </source>
</evidence>
<dbReference type="PROSITE" id="PS50881">
    <property type="entry name" value="S5_DSRBD"/>
    <property type="match status" value="1"/>
</dbReference>
<comment type="similarity">
    <text evidence="2 9">Belongs to the universal ribosomal protein uS5 family.</text>
</comment>
<dbReference type="InterPro" id="IPR014721">
    <property type="entry name" value="Ribsml_uS5_D2-typ_fold_subgr"/>
</dbReference>
<evidence type="ECO:0000256" key="2">
    <source>
        <dbReference type="ARBA" id="ARBA00008945"/>
    </source>
</evidence>
<dbReference type="GO" id="GO:0003735">
    <property type="term" value="F:structural constituent of ribosome"/>
    <property type="evidence" value="ECO:0007669"/>
    <property type="project" value="UniProtKB-UniRule"/>
</dbReference>
<evidence type="ECO:0000259" key="10">
    <source>
        <dbReference type="PROSITE" id="PS50881"/>
    </source>
</evidence>
<evidence type="ECO:0000256" key="5">
    <source>
        <dbReference type="ARBA" id="ARBA00023274"/>
    </source>
</evidence>
<organism evidence="11 12">
    <name type="scientific">Pocillopora meandrina</name>
    <dbReference type="NCBI Taxonomy" id="46732"/>
    <lineage>
        <taxon>Eukaryota</taxon>
        <taxon>Metazoa</taxon>
        <taxon>Cnidaria</taxon>
        <taxon>Anthozoa</taxon>
        <taxon>Hexacorallia</taxon>
        <taxon>Scleractinia</taxon>
        <taxon>Astrocoeniina</taxon>
        <taxon>Pocilloporidae</taxon>
        <taxon>Pocillopora</taxon>
    </lineage>
</organism>
<sequence length="365" mass="40885">MAAVFRRCVSCLNLGKPLVLRKSGNLPSFSGSNKDSLMVKGFISALMIQGQKRTYASGNSEYDLLWEAVTSGRGTGRRKKTNIVKGIDPKLLKYDKAGLKWKGYNVPINDEVELDRDEEGIIVKPKKTGDRGWAGKGWPGRKCGNPFTADGRELSDFSTVCIELRRVSNTTSNGRKKSLRALVVAGNKNGLAGFGVGRGKGALSAITEAKNRAVNYLYHFERCDNHTIFHDMETKYHCTKINFFRKPRGFGLRCHRAIKEIAILIGIEDMRCKVYGETNPISLVRAVFQGLLSQETHQQLADRTGFNVVEFRAECGNRPMIVASPSDEARNKALKKRSEKAEYNFNEVFDPYRGLHRPKKVVDLF</sequence>
<dbReference type="FunFam" id="3.30.230.10:FF:000002">
    <property type="entry name" value="30S ribosomal protein S5"/>
    <property type="match status" value="1"/>
</dbReference>
<evidence type="ECO:0000256" key="6">
    <source>
        <dbReference type="ARBA" id="ARBA00039335"/>
    </source>
</evidence>
<evidence type="ECO:0000256" key="8">
    <source>
        <dbReference type="PROSITE-ProRule" id="PRU00268"/>
    </source>
</evidence>
<gene>
    <name evidence="11" type="ORF">PMEA_00019423</name>
</gene>
<proteinExistence type="inferred from homology"/>
<reference evidence="11 12" key="1">
    <citation type="submission" date="2022-05" db="EMBL/GenBank/DDBJ databases">
        <authorList>
            <consortium name="Genoscope - CEA"/>
            <person name="William W."/>
        </authorList>
    </citation>
    <scope>NUCLEOTIDE SEQUENCE [LARGE SCALE GENOMIC DNA]</scope>
</reference>
<dbReference type="Pfam" id="PF03719">
    <property type="entry name" value="Ribosomal_S5_C"/>
    <property type="match status" value="1"/>
</dbReference>
<evidence type="ECO:0000256" key="1">
    <source>
        <dbReference type="ARBA" id="ARBA00004173"/>
    </source>
</evidence>
<dbReference type="GO" id="GO:0005743">
    <property type="term" value="C:mitochondrial inner membrane"/>
    <property type="evidence" value="ECO:0007669"/>
    <property type="project" value="UniProtKB-ARBA"/>
</dbReference>
<dbReference type="PANTHER" id="PTHR48277">
    <property type="entry name" value="MITOCHONDRIAL RIBOSOMAL PROTEIN S5"/>
    <property type="match status" value="1"/>
</dbReference>
<evidence type="ECO:0000256" key="3">
    <source>
        <dbReference type="ARBA" id="ARBA00022980"/>
    </source>
</evidence>
<dbReference type="GO" id="GO:0005763">
    <property type="term" value="C:mitochondrial small ribosomal subunit"/>
    <property type="evidence" value="ECO:0007669"/>
    <property type="project" value="UniProtKB-ARBA"/>
</dbReference>
<evidence type="ECO:0000256" key="4">
    <source>
        <dbReference type="ARBA" id="ARBA00023128"/>
    </source>
</evidence>